<feature type="domain" description="AprA winged helix" evidence="3">
    <location>
        <begin position="159"/>
        <end position="253"/>
    </location>
</feature>
<dbReference type="Pfam" id="PF23589">
    <property type="entry name" value="WHD_AprA"/>
    <property type="match status" value="1"/>
</dbReference>
<keyword evidence="5" id="KW-1185">Reference proteome</keyword>
<gene>
    <name evidence="4" type="ORF">SAMN04488130_10340</name>
</gene>
<name>A0A1H5V2T3_9FLAO</name>
<dbReference type="InterPro" id="IPR056393">
    <property type="entry name" value="AprA-like_MT2"/>
</dbReference>
<feature type="domain" description="AprA-like N-terminal" evidence="2">
    <location>
        <begin position="7"/>
        <end position="73"/>
    </location>
</feature>
<protein>
    <submittedName>
        <fullName evidence="4">Uncharacterized protein</fullName>
    </submittedName>
</protein>
<evidence type="ECO:0000259" key="1">
    <source>
        <dbReference type="Pfam" id="PF23525"/>
    </source>
</evidence>
<evidence type="ECO:0000313" key="5">
    <source>
        <dbReference type="Proteomes" id="UP000236737"/>
    </source>
</evidence>
<evidence type="ECO:0000313" key="4">
    <source>
        <dbReference type="EMBL" id="SEF81752.1"/>
    </source>
</evidence>
<dbReference type="EMBL" id="FNVP01000003">
    <property type="protein sequence ID" value="SEF81752.1"/>
    <property type="molecule type" value="Genomic_DNA"/>
</dbReference>
<dbReference type="Proteomes" id="UP000236737">
    <property type="component" value="Unassembled WGS sequence"/>
</dbReference>
<dbReference type="AlphaFoldDB" id="A0A1H5V2T3"/>
<accession>A0A1H5V2T3</accession>
<proteinExistence type="predicted"/>
<sequence length="301" mass="34690">MIDKITLRSTIFKHLDGLVTAPVAYVLHEKGVLSHILDKKEVTLTELTKHFKANEGYLNVGLRVLCSQGFLNYHIDHIADQIKFSINDKSAIAFSMFYLYEDVVDLLHFTMQFRTRLSYDIPFVRLGLIFDLYATNYGISFSSDKLTNEIQHQILTHIEGCLVGPILVQLGMNGMFHKYFMEISFRPEEFHKSPENFKILLDFFVDLGWFTQNKGNYQFTEKGLFFAKRASAYGVTVSYLPTFSKIEQLIFGNPNILRMVAEGEDEIHVDREMNVWGSGGAHDTYFKVVDEIIIKLFNLPI</sequence>
<evidence type="ECO:0000259" key="3">
    <source>
        <dbReference type="Pfam" id="PF23589"/>
    </source>
</evidence>
<dbReference type="InterPro" id="IPR056395">
    <property type="entry name" value="WH_AprA"/>
</dbReference>
<organism evidence="4 5">
    <name type="scientific">Flavobacterium urumqiense</name>
    <dbReference type="NCBI Taxonomy" id="935224"/>
    <lineage>
        <taxon>Bacteria</taxon>
        <taxon>Pseudomonadati</taxon>
        <taxon>Bacteroidota</taxon>
        <taxon>Flavobacteriia</taxon>
        <taxon>Flavobacteriales</taxon>
        <taxon>Flavobacteriaceae</taxon>
        <taxon>Flavobacterium</taxon>
    </lineage>
</organism>
<dbReference type="Pfam" id="PF23525">
    <property type="entry name" value="Methyltransf_36"/>
    <property type="match status" value="1"/>
</dbReference>
<dbReference type="Pfam" id="PF23526">
    <property type="entry name" value="AprA_N"/>
    <property type="match status" value="1"/>
</dbReference>
<dbReference type="InterPro" id="IPR056394">
    <property type="entry name" value="AprA-like_N"/>
</dbReference>
<feature type="domain" description="AprA-like MT2-like" evidence="1">
    <location>
        <begin position="266"/>
        <end position="299"/>
    </location>
</feature>
<reference evidence="5" key="1">
    <citation type="submission" date="2016-10" db="EMBL/GenBank/DDBJ databases">
        <authorList>
            <person name="Varghese N."/>
            <person name="Submissions S."/>
        </authorList>
    </citation>
    <scope>NUCLEOTIDE SEQUENCE [LARGE SCALE GENOMIC DNA]</scope>
    <source>
        <strain evidence="5">CGMCC 1.9230</strain>
    </source>
</reference>
<evidence type="ECO:0000259" key="2">
    <source>
        <dbReference type="Pfam" id="PF23526"/>
    </source>
</evidence>